<name>A0A2Z6GE81_9PROT</name>
<feature type="domain" description="Starch synthase catalytic" evidence="10">
    <location>
        <begin position="2"/>
        <end position="238"/>
    </location>
</feature>
<sequence>MQVLFATSEAAPLIKTGGLADVSGALPVALHKLGVDVRVLLPGYPQVLQALPPMPIVATFSSLFGFPAARLLEGTMPGGVPLWVLDCPDLYQRGGGPYADEKGQDWSDNPRRFGLLSKVAAILGSGESPLNWHPDVVHCNDWQTGLAPAFLKYAPGAARSIMSIHNIAFQGVFPAHWTPELGLPWDSYKAEGAEYYGNLSFLKAGLFFCDHITTVSPTYAREIQTDALGFGMQGLLQHKRDALTGILNGIDYDEWNPATDHHLSAHYDSRNLVGKAANKAELQRRMGLEVNPDIPLFGLVSRFTYQKGIEVFLEIAPQLIDMPAQLVLLGSGDAGIQSWAQELAYRYPGKIGVRVGFDEGLSHLIEAGSDLFMMPSRFEPCGLNQMYSQCYGTPPIVHATGGLLDSVTDCTEATLADGTATGFVIHGLSAATLLATAQHAVDIYRDPATWQALQVNGMTRDFSWSQSAEAYRNVYEKVLGY</sequence>
<dbReference type="GO" id="GO:0009011">
    <property type="term" value="F:alpha-1,4-glucan glucosyltransferase (ADP-glucose donor) activity"/>
    <property type="evidence" value="ECO:0007669"/>
    <property type="project" value="UniProtKB-UniRule"/>
</dbReference>
<dbReference type="KEGG" id="fam:OYT1_ch2408"/>
<dbReference type="Pfam" id="PF08323">
    <property type="entry name" value="Glyco_transf_5"/>
    <property type="match status" value="1"/>
</dbReference>
<evidence type="ECO:0000256" key="4">
    <source>
        <dbReference type="ARBA" id="ARBA00010281"/>
    </source>
</evidence>
<dbReference type="GO" id="GO:0005978">
    <property type="term" value="P:glycogen biosynthetic process"/>
    <property type="evidence" value="ECO:0007669"/>
    <property type="project" value="UniProtKB-UniRule"/>
</dbReference>
<comment type="pathway">
    <text evidence="3 8">Glycan biosynthesis; glycogen biosynthesis.</text>
</comment>
<dbReference type="AlphaFoldDB" id="A0A2Z6GE81"/>
<evidence type="ECO:0000259" key="9">
    <source>
        <dbReference type="Pfam" id="PF00534"/>
    </source>
</evidence>
<proteinExistence type="inferred from homology"/>
<accession>A0A2Z6GE81</accession>
<keyword evidence="5 8" id="KW-0328">Glycosyltransferase</keyword>
<feature type="binding site" evidence="8">
    <location>
        <position position="15"/>
    </location>
    <ligand>
        <name>ADP-alpha-D-glucose</name>
        <dbReference type="ChEBI" id="CHEBI:57498"/>
    </ligand>
</feature>
<evidence type="ECO:0000256" key="8">
    <source>
        <dbReference type="HAMAP-Rule" id="MF_00484"/>
    </source>
</evidence>
<dbReference type="Gene3D" id="3.40.50.2000">
    <property type="entry name" value="Glycogen Phosphorylase B"/>
    <property type="match status" value="2"/>
</dbReference>
<evidence type="ECO:0000256" key="3">
    <source>
        <dbReference type="ARBA" id="ARBA00004964"/>
    </source>
</evidence>
<keyword evidence="7 8" id="KW-0320">Glycogen biosynthesis</keyword>
<feature type="domain" description="Glycosyl transferase family 1" evidence="9">
    <location>
        <begin position="291"/>
        <end position="412"/>
    </location>
</feature>
<organism evidence="11 12">
    <name type="scientific">Ferriphaselus amnicola</name>
    <dbReference type="NCBI Taxonomy" id="1188319"/>
    <lineage>
        <taxon>Bacteria</taxon>
        <taxon>Pseudomonadati</taxon>
        <taxon>Pseudomonadota</taxon>
        <taxon>Betaproteobacteria</taxon>
        <taxon>Nitrosomonadales</taxon>
        <taxon>Gallionellaceae</taxon>
        <taxon>Ferriphaselus</taxon>
    </lineage>
</organism>
<keyword evidence="12" id="KW-1185">Reference proteome</keyword>
<dbReference type="GO" id="GO:0005829">
    <property type="term" value="C:cytosol"/>
    <property type="evidence" value="ECO:0007669"/>
    <property type="project" value="TreeGrafter"/>
</dbReference>
<dbReference type="CDD" id="cd03791">
    <property type="entry name" value="GT5_Glycogen_synthase_DULL1-like"/>
    <property type="match status" value="1"/>
</dbReference>
<gene>
    <name evidence="8" type="primary">glgA</name>
    <name evidence="11" type="ORF">OYT1_ch2408</name>
</gene>
<dbReference type="InterPro" id="IPR011835">
    <property type="entry name" value="GS/SS"/>
</dbReference>
<comment type="catalytic activity">
    <reaction evidence="1 8">
        <text>[(1-&gt;4)-alpha-D-glucosyl](n) + ADP-alpha-D-glucose = [(1-&gt;4)-alpha-D-glucosyl](n+1) + ADP + H(+)</text>
        <dbReference type="Rhea" id="RHEA:18189"/>
        <dbReference type="Rhea" id="RHEA-COMP:9584"/>
        <dbReference type="Rhea" id="RHEA-COMP:9587"/>
        <dbReference type="ChEBI" id="CHEBI:15378"/>
        <dbReference type="ChEBI" id="CHEBI:15444"/>
        <dbReference type="ChEBI" id="CHEBI:57498"/>
        <dbReference type="ChEBI" id="CHEBI:456216"/>
        <dbReference type="EC" id="2.4.1.21"/>
    </reaction>
</comment>
<keyword evidence="6 8" id="KW-0808">Transferase</keyword>
<dbReference type="EC" id="2.4.1.21" evidence="8"/>
<dbReference type="Proteomes" id="UP000033070">
    <property type="component" value="Chromosome"/>
</dbReference>
<dbReference type="OrthoDB" id="9808590at2"/>
<dbReference type="NCBIfam" id="NF001899">
    <property type="entry name" value="PRK00654.1-2"/>
    <property type="match status" value="1"/>
</dbReference>
<dbReference type="PANTHER" id="PTHR45825:SF11">
    <property type="entry name" value="ALPHA AMYLASE DOMAIN-CONTAINING PROTEIN"/>
    <property type="match status" value="1"/>
</dbReference>
<dbReference type="SUPFAM" id="SSF53756">
    <property type="entry name" value="UDP-Glycosyltransferase/glycogen phosphorylase"/>
    <property type="match status" value="1"/>
</dbReference>
<evidence type="ECO:0000313" key="12">
    <source>
        <dbReference type="Proteomes" id="UP000033070"/>
    </source>
</evidence>
<dbReference type="InterPro" id="IPR001296">
    <property type="entry name" value="Glyco_trans_1"/>
</dbReference>
<dbReference type="STRING" id="1188319.OYT1_01456"/>
<evidence type="ECO:0000256" key="2">
    <source>
        <dbReference type="ARBA" id="ARBA00002764"/>
    </source>
</evidence>
<evidence type="ECO:0000256" key="7">
    <source>
        <dbReference type="ARBA" id="ARBA00023056"/>
    </source>
</evidence>
<evidence type="ECO:0000259" key="10">
    <source>
        <dbReference type="Pfam" id="PF08323"/>
    </source>
</evidence>
<evidence type="ECO:0000256" key="6">
    <source>
        <dbReference type="ARBA" id="ARBA00022679"/>
    </source>
</evidence>
<dbReference type="InterPro" id="IPR013534">
    <property type="entry name" value="Starch_synth_cat_dom"/>
</dbReference>
<dbReference type="Pfam" id="PF00534">
    <property type="entry name" value="Glycos_transf_1"/>
    <property type="match status" value="1"/>
</dbReference>
<dbReference type="HAMAP" id="MF_00484">
    <property type="entry name" value="Glycogen_synth"/>
    <property type="match status" value="1"/>
</dbReference>
<dbReference type="GO" id="GO:0004373">
    <property type="term" value="F:alpha-1,4-glucan glucosyltransferase (UDP-glucose donor) activity"/>
    <property type="evidence" value="ECO:0007669"/>
    <property type="project" value="InterPro"/>
</dbReference>
<evidence type="ECO:0000313" key="11">
    <source>
        <dbReference type="EMBL" id="BBE51923.1"/>
    </source>
</evidence>
<evidence type="ECO:0000256" key="5">
    <source>
        <dbReference type="ARBA" id="ARBA00022676"/>
    </source>
</evidence>
<dbReference type="NCBIfam" id="TIGR02095">
    <property type="entry name" value="glgA"/>
    <property type="match status" value="1"/>
</dbReference>
<evidence type="ECO:0000256" key="1">
    <source>
        <dbReference type="ARBA" id="ARBA00001478"/>
    </source>
</evidence>
<dbReference type="PANTHER" id="PTHR45825">
    <property type="entry name" value="GRANULE-BOUND STARCH SYNTHASE 1, CHLOROPLASTIC/AMYLOPLASTIC"/>
    <property type="match status" value="1"/>
</dbReference>
<dbReference type="UniPathway" id="UPA00164"/>
<dbReference type="RefSeq" id="WP_062626638.1">
    <property type="nucleotide sequence ID" value="NZ_AP018738.1"/>
</dbReference>
<comment type="function">
    <text evidence="2 8">Synthesizes alpha-1,4-glucan chains using ADP-glucose.</text>
</comment>
<dbReference type="EMBL" id="AP018738">
    <property type="protein sequence ID" value="BBE51923.1"/>
    <property type="molecule type" value="Genomic_DNA"/>
</dbReference>
<reference evidence="11 12" key="1">
    <citation type="submission" date="2018-06" db="EMBL/GenBank/DDBJ databases">
        <title>OYT1 Genome Sequencing.</title>
        <authorList>
            <person name="Kato S."/>
            <person name="Itoh T."/>
            <person name="Ohkuma M."/>
        </authorList>
    </citation>
    <scope>NUCLEOTIDE SEQUENCE [LARGE SCALE GENOMIC DNA]</scope>
    <source>
        <strain evidence="11 12">OYT1</strain>
    </source>
</reference>
<comment type="similarity">
    <text evidence="4 8">Belongs to the glycosyltransferase 1 family. Bacterial/plant glycogen synthase subfamily.</text>
</comment>
<protein>
    <recommendedName>
        <fullName evidence="8">Glycogen synthase</fullName>
        <ecNumber evidence="8">2.4.1.21</ecNumber>
    </recommendedName>
    <alternativeName>
        <fullName evidence="8">Starch [bacterial glycogen] synthase</fullName>
    </alternativeName>
</protein>